<dbReference type="RefSeq" id="WP_165232579.1">
    <property type="nucleotide sequence ID" value="NZ_JAAKZV010000013.1"/>
</dbReference>
<dbReference type="Proteomes" id="UP000481583">
    <property type="component" value="Unassembled WGS sequence"/>
</dbReference>
<dbReference type="EMBL" id="JAAKZV010000013">
    <property type="protein sequence ID" value="NGN63355.1"/>
    <property type="molecule type" value="Genomic_DNA"/>
</dbReference>
<evidence type="ECO:0000313" key="2">
    <source>
        <dbReference type="Proteomes" id="UP000481583"/>
    </source>
</evidence>
<accession>A0A6G4TTP5</accession>
<organism evidence="1 2">
    <name type="scientific">Streptomyces coryli</name>
    <dbReference type="NCBI Taxonomy" id="1128680"/>
    <lineage>
        <taxon>Bacteria</taxon>
        <taxon>Bacillati</taxon>
        <taxon>Actinomycetota</taxon>
        <taxon>Actinomycetes</taxon>
        <taxon>Kitasatosporales</taxon>
        <taxon>Streptomycetaceae</taxon>
        <taxon>Streptomyces</taxon>
    </lineage>
</organism>
<keyword evidence="2" id="KW-1185">Reference proteome</keyword>
<sequence length="156" mass="17130">MHRRDYEVSESPVPPASLRSILANQRVDSDSSAGSDAVAIDLGGDYQDVLVLVGVWVAAPYVQTLAGQAANTTYKAFTEKIKSLLSDKRQQHTPWDLLVLRTPDGELTVEIPGNLPEDAHAALVRDFIALVLDEPDAQRLHLVWDQRTGTWTKADA</sequence>
<proteinExistence type="predicted"/>
<comment type="caution">
    <text evidence="1">The sequence shown here is derived from an EMBL/GenBank/DDBJ whole genome shotgun (WGS) entry which is preliminary data.</text>
</comment>
<name>A0A6G4TTP5_9ACTN</name>
<protein>
    <submittedName>
        <fullName evidence="1">Uncharacterized protein</fullName>
    </submittedName>
</protein>
<reference evidence="1 2" key="1">
    <citation type="submission" date="2020-02" db="EMBL/GenBank/DDBJ databases">
        <title>Whole-genome analyses of novel actinobacteria.</title>
        <authorList>
            <person name="Sahin N."/>
        </authorList>
    </citation>
    <scope>NUCLEOTIDE SEQUENCE [LARGE SCALE GENOMIC DNA]</scope>
    <source>
        <strain evidence="1 2">A7024</strain>
    </source>
</reference>
<gene>
    <name evidence="1" type="ORF">G5C51_05465</name>
</gene>
<dbReference type="AlphaFoldDB" id="A0A6G4TTP5"/>
<evidence type="ECO:0000313" key="1">
    <source>
        <dbReference type="EMBL" id="NGN63355.1"/>
    </source>
</evidence>